<evidence type="ECO:0000256" key="2">
    <source>
        <dbReference type="ARBA" id="ARBA00004214"/>
    </source>
</evidence>
<feature type="region of interest" description="Disordered" evidence="9">
    <location>
        <begin position="121"/>
        <end position="150"/>
    </location>
</feature>
<dbReference type="GO" id="GO:0000922">
    <property type="term" value="C:spindle pole"/>
    <property type="evidence" value="ECO:0007669"/>
    <property type="project" value="UniProtKB-SubCell"/>
</dbReference>
<evidence type="ECO:0000256" key="5">
    <source>
        <dbReference type="ARBA" id="ARBA00022490"/>
    </source>
</evidence>
<evidence type="ECO:0000256" key="9">
    <source>
        <dbReference type="SAM" id="MobiDB-lite"/>
    </source>
</evidence>
<dbReference type="OrthoDB" id="348420at2759"/>
<evidence type="ECO:0000256" key="1">
    <source>
        <dbReference type="ARBA" id="ARBA00004114"/>
    </source>
</evidence>
<keyword evidence="7" id="KW-0206">Cytoskeleton</keyword>
<organism evidence="11 12">
    <name type="scientific">Stylonychia lemnae</name>
    <name type="common">Ciliate</name>
    <dbReference type="NCBI Taxonomy" id="5949"/>
    <lineage>
        <taxon>Eukaryota</taxon>
        <taxon>Sar</taxon>
        <taxon>Alveolata</taxon>
        <taxon>Ciliophora</taxon>
        <taxon>Intramacronucleata</taxon>
        <taxon>Spirotrichea</taxon>
        <taxon>Stichotrichia</taxon>
        <taxon>Sporadotrichida</taxon>
        <taxon>Oxytrichidae</taxon>
        <taxon>Stylonychinae</taxon>
        <taxon>Stylonychia</taxon>
    </lineage>
</organism>
<evidence type="ECO:0000259" key="10">
    <source>
        <dbReference type="Pfam" id="PF15007"/>
    </source>
</evidence>
<dbReference type="Proteomes" id="UP000039865">
    <property type="component" value="Unassembled WGS sequence"/>
</dbReference>
<name>A0A077ZTD3_STYLE</name>
<evidence type="ECO:0000256" key="7">
    <source>
        <dbReference type="ARBA" id="ARBA00023212"/>
    </source>
</evidence>
<comment type="subcellular location">
    <subcellularLocation>
        <location evidence="1">Cytoplasm</location>
        <location evidence="1">Cytoskeleton</location>
        <location evidence="1">Microtubule organizing center</location>
        <location evidence="1">Centrosome</location>
        <location evidence="1">Centriole</location>
    </subcellularLocation>
    <subcellularLocation>
        <location evidence="3">Cytoplasm</location>
        <location evidence="3">Cytoskeleton</location>
        <location evidence="3">Spindle pole</location>
    </subcellularLocation>
    <subcellularLocation>
        <location evidence="2">Midbody</location>
    </subcellularLocation>
</comment>
<dbReference type="PANTHER" id="PTHR31477">
    <property type="entry name" value="CENTROSOMAL PROTEIN OF 44 KDA"/>
    <property type="match status" value="1"/>
</dbReference>
<evidence type="ECO:0000313" key="11">
    <source>
        <dbReference type="EMBL" id="CDW71721.1"/>
    </source>
</evidence>
<feature type="compositionally biased region" description="Low complexity" evidence="9">
    <location>
        <begin position="131"/>
        <end position="146"/>
    </location>
</feature>
<keyword evidence="12" id="KW-1185">Reference proteome</keyword>
<evidence type="ECO:0000256" key="4">
    <source>
        <dbReference type="ARBA" id="ARBA00014053"/>
    </source>
</evidence>
<evidence type="ECO:0000256" key="3">
    <source>
        <dbReference type="ARBA" id="ARBA00004647"/>
    </source>
</evidence>
<dbReference type="OMA" id="ACEVIDF"/>
<dbReference type="InterPro" id="IPR033603">
    <property type="entry name" value="CEP44"/>
</dbReference>
<dbReference type="PANTHER" id="PTHR31477:SF1">
    <property type="entry name" value="CENTROSOMAL PROTEIN OF 44 KDA"/>
    <property type="match status" value="1"/>
</dbReference>
<dbReference type="GO" id="GO:0005814">
    <property type="term" value="C:centriole"/>
    <property type="evidence" value="ECO:0007669"/>
    <property type="project" value="UniProtKB-SubCell"/>
</dbReference>
<evidence type="ECO:0000313" key="12">
    <source>
        <dbReference type="Proteomes" id="UP000039865"/>
    </source>
</evidence>
<feature type="domain" description="Centrosomal CEP44" evidence="10">
    <location>
        <begin position="1"/>
        <end position="58"/>
    </location>
</feature>
<comment type="function">
    <text evidence="8">Centriole-enriched microtubule-binding protein involved in centriole biogenesis. In collaboration with CEP295 and POC1B, is required for the centriole-to-centrosome conversion by ensuring the formation of bona fide centriole wall. Functions as a linker component that maintains centrosome cohesion. Associates with CROCC and regulates its stability and localization to the centrosome.</text>
</comment>
<reference evidence="11 12" key="1">
    <citation type="submission" date="2014-06" db="EMBL/GenBank/DDBJ databases">
        <authorList>
            <person name="Swart Estienne"/>
        </authorList>
    </citation>
    <scope>NUCLEOTIDE SEQUENCE [LARGE SCALE GENOMIC DNA]</scope>
    <source>
        <strain evidence="11 12">130c</strain>
    </source>
</reference>
<evidence type="ECO:0000256" key="6">
    <source>
        <dbReference type="ARBA" id="ARBA00023054"/>
    </source>
</evidence>
<gene>
    <name evidence="11" type="primary">Contig5834.g6260</name>
    <name evidence="11" type="ORF">STYLEM_669</name>
</gene>
<keyword evidence="6" id="KW-0175">Coiled coil</keyword>
<dbReference type="InterPro" id="IPR029157">
    <property type="entry name" value="CEP44_CC"/>
</dbReference>
<dbReference type="GO" id="GO:0030496">
    <property type="term" value="C:midbody"/>
    <property type="evidence" value="ECO:0007669"/>
    <property type="project" value="UniProtKB-SubCell"/>
</dbReference>
<protein>
    <recommendedName>
        <fullName evidence="4">Centrosomal protein of 44 kDa</fullName>
    </recommendedName>
</protein>
<dbReference type="InParanoid" id="A0A077ZTD3"/>
<dbReference type="EMBL" id="CCKQ01000628">
    <property type="protein sequence ID" value="CDW71721.1"/>
    <property type="molecule type" value="Genomic_DNA"/>
</dbReference>
<evidence type="ECO:0000256" key="8">
    <source>
        <dbReference type="ARBA" id="ARBA00046235"/>
    </source>
</evidence>
<dbReference type="AlphaFoldDB" id="A0A077ZTD3"/>
<sequence>MRFMESVYKLLLNQFNYKPAITIQQFFQNGFSERKVIFACEVIDFMKQKHQVLSKMNQISQNKPVIKPKKQQKTQEALQLPDSQFIGQQNVMVIKHEPPPSMVQNQYGNGIIQSLHPFADDEKENSDFSIPSPMSNQSPNQSVQQNYISAKQKKLPKSFAQRKASLHENQTIQNQNHQQDQNMYHVKNSMHQQQISYPQQQQQPFQVSPIFQTQQTFDMNMQNQTQDKQSELTKDLMKLIVNVNESIKTLGSRFESFQTSIEDKVNKLQAEQILIKNRLQIIEKNTMGRDFALNNNNNMIAFDFNNHQTQEKANLSQMLEIQNNTINTRIDQQQLQAFPFQISQNILSNSNVVNQNLNNNSLSYNSNETEDYIKQVASRFEETRKLLNEGKSYKY</sequence>
<dbReference type="Pfam" id="PF15007">
    <property type="entry name" value="CEP44"/>
    <property type="match status" value="1"/>
</dbReference>
<accession>A0A077ZTD3</accession>
<proteinExistence type="predicted"/>
<keyword evidence="5" id="KW-0963">Cytoplasm</keyword>